<dbReference type="Pfam" id="PF04011">
    <property type="entry name" value="LemA"/>
    <property type="match status" value="1"/>
</dbReference>
<comment type="similarity">
    <text evidence="2">Belongs to the LemA family.</text>
</comment>
<keyword evidence="4" id="KW-1133">Transmembrane helix</keyword>
<keyword evidence="5" id="KW-0472">Membrane</keyword>
<comment type="subcellular location">
    <subcellularLocation>
        <location evidence="1">Membrane</location>
        <topology evidence="1">Single-pass membrane protein</topology>
    </subcellularLocation>
</comment>
<dbReference type="EMBL" id="SLXH01000001">
    <property type="protein sequence ID" value="TCP20490.1"/>
    <property type="molecule type" value="Genomic_DNA"/>
</dbReference>
<dbReference type="OrthoDB" id="9804152at2"/>
<evidence type="ECO:0000256" key="3">
    <source>
        <dbReference type="ARBA" id="ARBA00022692"/>
    </source>
</evidence>
<dbReference type="Gene3D" id="1.20.1440.20">
    <property type="entry name" value="LemA-like domain"/>
    <property type="match status" value="1"/>
</dbReference>
<dbReference type="PANTHER" id="PTHR34478:SF1">
    <property type="entry name" value="PROTEIN LEMA"/>
    <property type="match status" value="1"/>
</dbReference>
<dbReference type="SUPFAM" id="SSF140478">
    <property type="entry name" value="LemA-like"/>
    <property type="match status" value="1"/>
</dbReference>
<evidence type="ECO:0000313" key="7">
    <source>
        <dbReference type="Proteomes" id="UP000295182"/>
    </source>
</evidence>
<protein>
    <submittedName>
        <fullName evidence="6">LemA protein</fullName>
    </submittedName>
</protein>
<name>A0A4R2NGP2_9BURK</name>
<evidence type="ECO:0000256" key="4">
    <source>
        <dbReference type="ARBA" id="ARBA00022989"/>
    </source>
</evidence>
<evidence type="ECO:0000313" key="6">
    <source>
        <dbReference type="EMBL" id="TCP20490.1"/>
    </source>
</evidence>
<dbReference type="GO" id="GO:0016020">
    <property type="term" value="C:membrane"/>
    <property type="evidence" value="ECO:0007669"/>
    <property type="project" value="UniProtKB-SubCell"/>
</dbReference>
<gene>
    <name evidence="6" type="ORF">EV674_101140</name>
</gene>
<comment type="caution">
    <text evidence="6">The sequence shown here is derived from an EMBL/GenBank/DDBJ whole genome shotgun (WGS) entry which is preliminary data.</text>
</comment>
<accession>A0A4R2NGP2</accession>
<keyword evidence="7" id="KW-1185">Reference proteome</keyword>
<dbReference type="RefSeq" id="WP_119012437.1">
    <property type="nucleotide sequence ID" value="NZ_QXNC01000005.1"/>
</dbReference>
<dbReference type="InterPro" id="IPR007156">
    <property type="entry name" value="MamQ_LemA"/>
</dbReference>
<evidence type="ECO:0000256" key="5">
    <source>
        <dbReference type="ARBA" id="ARBA00023136"/>
    </source>
</evidence>
<dbReference type="InterPro" id="IPR023353">
    <property type="entry name" value="LemA-like_dom_sf"/>
</dbReference>
<proteinExistence type="inferred from homology"/>
<evidence type="ECO:0000256" key="2">
    <source>
        <dbReference type="ARBA" id="ARBA00008854"/>
    </source>
</evidence>
<sequence>MLSSSIFWTVLAILLFWSVGAYNRVVRLRSAALQAFGALDAHWVRMLALLGECDVAQASAGLAVTPAHQALQAATTGFGATLAVARARPLQADAAAALVSAHEALELAWQGWVAQAQGTQERSPWEARWAQHGQQNALARQQFNDAVANYNAAIAQFPAQVLAWLFGFQPAKAL</sequence>
<organism evidence="6 7">
    <name type="scientific">Simplicispira metamorpha</name>
    <dbReference type="NCBI Taxonomy" id="80881"/>
    <lineage>
        <taxon>Bacteria</taxon>
        <taxon>Pseudomonadati</taxon>
        <taxon>Pseudomonadota</taxon>
        <taxon>Betaproteobacteria</taxon>
        <taxon>Burkholderiales</taxon>
        <taxon>Comamonadaceae</taxon>
        <taxon>Simplicispira</taxon>
    </lineage>
</organism>
<dbReference type="PANTHER" id="PTHR34478">
    <property type="entry name" value="PROTEIN LEMA"/>
    <property type="match status" value="1"/>
</dbReference>
<dbReference type="AlphaFoldDB" id="A0A4R2NGP2"/>
<reference evidence="6 7" key="1">
    <citation type="submission" date="2019-03" db="EMBL/GenBank/DDBJ databases">
        <title>Genomic Encyclopedia of Type Strains, Phase IV (KMG-IV): sequencing the most valuable type-strain genomes for metagenomic binning, comparative biology and taxonomic classification.</title>
        <authorList>
            <person name="Goeker M."/>
        </authorList>
    </citation>
    <scope>NUCLEOTIDE SEQUENCE [LARGE SCALE GENOMIC DNA]</scope>
    <source>
        <strain evidence="6 7">DSM 1837</strain>
    </source>
</reference>
<keyword evidence="3" id="KW-0812">Transmembrane</keyword>
<dbReference type="Proteomes" id="UP000295182">
    <property type="component" value="Unassembled WGS sequence"/>
</dbReference>
<evidence type="ECO:0000256" key="1">
    <source>
        <dbReference type="ARBA" id="ARBA00004167"/>
    </source>
</evidence>